<evidence type="ECO:0000256" key="1">
    <source>
        <dbReference type="ARBA" id="ARBA00022723"/>
    </source>
</evidence>
<feature type="compositionally biased region" description="Polar residues" evidence="5">
    <location>
        <begin position="424"/>
        <end position="437"/>
    </location>
</feature>
<feature type="compositionally biased region" description="Basic and acidic residues" evidence="5">
    <location>
        <begin position="519"/>
        <end position="531"/>
    </location>
</feature>
<dbReference type="AlphaFoldDB" id="T1J0M3"/>
<dbReference type="SUPFAM" id="SSF143503">
    <property type="entry name" value="PUG domain-like"/>
    <property type="match status" value="1"/>
</dbReference>
<keyword evidence="2 4" id="KW-0863">Zinc-finger</keyword>
<evidence type="ECO:0000256" key="5">
    <source>
        <dbReference type="SAM" id="MobiDB-lite"/>
    </source>
</evidence>
<evidence type="ECO:0000259" key="6">
    <source>
        <dbReference type="PROSITE" id="PS50199"/>
    </source>
</evidence>
<keyword evidence="8" id="KW-1185">Reference proteome</keyword>
<feature type="region of interest" description="Disordered" evidence="5">
    <location>
        <begin position="193"/>
        <end position="222"/>
    </location>
</feature>
<dbReference type="Proteomes" id="UP000014500">
    <property type="component" value="Unassembled WGS sequence"/>
</dbReference>
<reference evidence="7" key="2">
    <citation type="submission" date="2015-02" db="UniProtKB">
        <authorList>
            <consortium name="EnsemblMetazoa"/>
        </authorList>
    </citation>
    <scope>IDENTIFICATION</scope>
</reference>
<reference evidence="8" key="1">
    <citation type="submission" date="2011-05" db="EMBL/GenBank/DDBJ databases">
        <authorList>
            <person name="Richards S.R."/>
            <person name="Qu J."/>
            <person name="Jiang H."/>
            <person name="Jhangiani S.N."/>
            <person name="Agravi P."/>
            <person name="Goodspeed R."/>
            <person name="Gross S."/>
            <person name="Mandapat C."/>
            <person name="Jackson L."/>
            <person name="Mathew T."/>
            <person name="Pu L."/>
            <person name="Thornton R."/>
            <person name="Saada N."/>
            <person name="Wilczek-Boney K.B."/>
            <person name="Lee S."/>
            <person name="Kovar C."/>
            <person name="Wu Y."/>
            <person name="Scherer S.E."/>
            <person name="Worley K.C."/>
            <person name="Muzny D.M."/>
            <person name="Gibbs R."/>
        </authorList>
    </citation>
    <scope>NUCLEOTIDE SEQUENCE</scope>
    <source>
        <strain evidence="8">Brora</strain>
    </source>
</reference>
<evidence type="ECO:0000256" key="3">
    <source>
        <dbReference type="ARBA" id="ARBA00022833"/>
    </source>
</evidence>
<dbReference type="EnsemblMetazoa" id="SMAR007076-RA">
    <property type="protein sequence ID" value="SMAR007076-PA"/>
    <property type="gene ID" value="SMAR007076"/>
</dbReference>
<dbReference type="GO" id="GO:0008270">
    <property type="term" value="F:zinc ion binding"/>
    <property type="evidence" value="ECO:0007669"/>
    <property type="project" value="UniProtKB-KW"/>
</dbReference>
<evidence type="ECO:0000313" key="7">
    <source>
        <dbReference type="EnsemblMetazoa" id="SMAR007076-PA"/>
    </source>
</evidence>
<dbReference type="Gene3D" id="4.10.1060.10">
    <property type="entry name" value="Zinc finger, RanBP2-type"/>
    <property type="match status" value="1"/>
</dbReference>
<dbReference type="Pfam" id="PF21388">
    <property type="entry name" value="SPATA2_PUB-like"/>
    <property type="match status" value="1"/>
</dbReference>
<organism evidence="7 8">
    <name type="scientific">Strigamia maritima</name>
    <name type="common">European centipede</name>
    <name type="synonym">Geophilus maritimus</name>
    <dbReference type="NCBI Taxonomy" id="126957"/>
    <lineage>
        <taxon>Eukaryota</taxon>
        <taxon>Metazoa</taxon>
        <taxon>Ecdysozoa</taxon>
        <taxon>Arthropoda</taxon>
        <taxon>Myriapoda</taxon>
        <taxon>Chilopoda</taxon>
        <taxon>Pleurostigmophora</taxon>
        <taxon>Geophilomorpha</taxon>
        <taxon>Linotaeniidae</taxon>
        <taxon>Strigamia</taxon>
    </lineage>
</organism>
<dbReference type="InterPro" id="IPR036339">
    <property type="entry name" value="PUB-like_dom_sf"/>
</dbReference>
<feature type="region of interest" description="Disordered" evidence="5">
    <location>
        <begin position="415"/>
        <end position="451"/>
    </location>
</feature>
<dbReference type="eggNOG" id="ENOG502RR2T">
    <property type="taxonomic scope" value="Eukaryota"/>
</dbReference>
<accession>T1J0M3</accession>
<proteinExistence type="predicted"/>
<dbReference type="SUPFAM" id="SSF90209">
    <property type="entry name" value="Ran binding protein zinc finger-like"/>
    <property type="match status" value="1"/>
</dbReference>
<feature type="domain" description="RanBP2-type" evidence="6">
    <location>
        <begin position="543"/>
        <end position="572"/>
    </location>
</feature>
<dbReference type="SMART" id="SM00547">
    <property type="entry name" value="ZnF_RBZ"/>
    <property type="match status" value="2"/>
</dbReference>
<name>T1J0M3_STRMM</name>
<keyword evidence="3" id="KW-0862">Zinc</keyword>
<dbReference type="CDD" id="cd09212">
    <property type="entry name" value="PUB"/>
    <property type="match status" value="1"/>
</dbReference>
<dbReference type="Gene3D" id="1.20.58.2190">
    <property type="match status" value="1"/>
</dbReference>
<dbReference type="InterPro" id="IPR048839">
    <property type="entry name" value="SPATA2_PUB-like"/>
</dbReference>
<dbReference type="PROSITE" id="PS50199">
    <property type="entry name" value="ZF_RANBP2_2"/>
    <property type="match status" value="1"/>
</dbReference>
<dbReference type="EMBL" id="JH431738">
    <property type="status" value="NOT_ANNOTATED_CDS"/>
    <property type="molecule type" value="Genomic_DNA"/>
</dbReference>
<dbReference type="STRING" id="126957.T1J0M3"/>
<dbReference type="InterPro" id="IPR036443">
    <property type="entry name" value="Znf_RanBP2_sf"/>
</dbReference>
<dbReference type="InterPro" id="IPR001876">
    <property type="entry name" value="Znf_RanBP2"/>
</dbReference>
<protein>
    <recommendedName>
        <fullName evidence="6">RanBP2-type domain-containing protein</fullName>
    </recommendedName>
</protein>
<evidence type="ECO:0000256" key="4">
    <source>
        <dbReference type="PROSITE-ProRule" id="PRU00322"/>
    </source>
</evidence>
<dbReference type="PANTHER" id="PTHR15326:SF2">
    <property type="entry name" value="PROTEIN TAMOZHENNIC"/>
    <property type="match status" value="1"/>
</dbReference>
<dbReference type="PROSITE" id="PS01358">
    <property type="entry name" value="ZF_RANBP2_1"/>
    <property type="match status" value="1"/>
</dbReference>
<feature type="compositionally biased region" description="Basic and acidic residues" evidence="5">
    <location>
        <begin position="210"/>
        <end position="222"/>
    </location>
</feature>
<evidence type="ECO:0000256" key="2">
    <source>
        <dbReference type="ARBA" id="ARBA00022771"/>
    </source>
</evidence>
<dbReference type="PhylomeDB" id="T1J0M3"/>
<keyword evidence="1" id="KW-0479">Metal-binding</keyword>
<dbReference type="GO" id="GO:0005737">
    <property type="term" value="C:cytoplasm"/>
    <property type="evidence" value="ECO:0007669"/>
    <property type="project" value="TreeGrafter"/>
</dbReference>
<sequence length="616" mass="70063">MAKMLDTIRSLHVDYLECDDEQQREDCYLELRNTITDYLSQENLNMKFTRREFAELLEYNIENKSQFSISGTCQAFEALEKYANNLLLFPWRHEYREIKLYGGFFKHKVARHLEGVEKIFKLMGYKAFDDTTLVFVEPINPDKLIDVGLNCLIGSCECTLIQEFYQHAIDSGCHCGYKECYKLRKTVKDKTKSKSSLYKPSPFYTNGHSGDSKSKTDYNSKRETFNPEDLYERVCKPTLLDHKTTKTLPSSRDLFKPETHDRHIEASISALNLNDLSSTHKSLSQPAETRASTWGYVDNTLAYNYDAVRKQKIPVEDDDEDVALRRQQKANQLLDGNSHADGDMIGNRPNLIYPPYNTAYLISGVMAHPVSALLSCPPPPGYMYDRNVYTDRNRIPVYSIAPYDQQLHRVSNQHADGNGLVEPKTSQRSSVYDNVSSDCGHERASEPTKQWNKAVNSSKYVDDLIDPMPSPPSPFNKNKDEFLIDYDTSKRQKFETEIKMGKSKRQGVKEKTPIGLQSRECRSEETAEKRSSSSGSSSVLSIDENQWQCPSCTMLNPAEDKICKMCSRSKTKGPEAIPLKSGGKECAQCTFINEANAMQCSVCLTKLSPDNSSTYV</sequence>
<dbReference type="HOGENOM" id="CLU_014158_0_0_1"/>
<feature type="region of interest" description="Disordered" evidence="5">
    <location>
        <begin position="500"/>
        <end position="539"/>
    </location>
</feature>
<dbReference type="OMA" id="KHEVEAN"/>
<evidence type="ECO:0000313" key="8">
    <source>
        <dbReference type="Proteomes" id="UP000014500"/>
    </source>
</evidence>
<dbReference type="PANTHER" id="PTHR15326">
    <property type="entry name" value="SPERMATOGENESIS-ASSOCIATED PROTEIN 2/TAMOZHENNIC"/>
    <property type="match status" value="1"/>
</dbReference>